<reference evidence="7" key="1">
    <citation type="submission" date="2019-02" db="EMBL/GenBank/DDBJ databases">
        <authorList>
            <person name="Gruber-Vodicka R. H."/>
            <person name="Seah K. B. B."/>
        </authorList>
    </citation>
    <scope>NUCLEOTIDE SEQUENCE</scope>
    <source>
        <strain evidence="8">BECK_BY19</strain>
        <strain evidence="7">BECK_BY8</strain>
    </source>
</reference>
<dbReference type="EMBL" id="CAADFZ010000123">
    <property type="protein sequence ID" value="VFK67038.1"/>
    <property type="molecule type" value="Genomic_DNA"/>
</dbReference>
<comment type="cofactor">
    <cofactor evidence="1">
        <name>pyridoxal 5'-phosphate</name>
        <dbReference type="ChEBI" id="CHEBI:597326"/>
    </cofactor>
</comment>
<comment type="pathway">
    <text evidence="2">Amino-acid biosynthesis; L-cysteine biosynthesis; L-cysteine from L-serine: step 2/2.</text>
</comment>
<dbReference type="AlphaFoldDB" id="A0A451ALZ1"/>
<evidence type="ECO:0000313" key="8">
    <source>
        <dbReference type="EMBL" id="VFK73321.1"/>
    </source>
</evidence>
<dbReference type="Pfam" id="PF00291">
    <property type="entry name" value="PALP"/>
    <property type="match status" value="1"/>
</dbReference>
<dbReference type="GO" id="GO:0004124">
    <property type="term" value="F:cysteine synthase activity"/>
    <property type="evidence" value="ECO:0007669"/>
    <property type="project" value="UniProtKB-EC"/>
</dbReference>
<dbReference type="SUPFAM" id="SSF53686">
    <property type="entry name" value="Tryptophan synthase beta subunit-like PLP-dependent enzymes"/>
    <property type="match status" value="1"/>
</dbReference>
<dbReference type="EC" id="2.5.1.47" evidence="3"/>
<evidence type="ECO:0000256" key="4">
    <source>
        <dbReference type="ARBA" id="ARBA00022898"/>
    </source>
</evidence>
<proteinExistence type="predicted"/>
<evidence type="ECO:0000256" key="3">
    <source>
        <dbReference type="ARBA" id="ARBA00012681"/>
    </source>
</evidence>
<dbReference type="CDD" id="cd01561">
    <property type="entry name" value="CBS_like"/>
    <property type="match status" value="1"/>
</dbReference>
<gene>
    <name evidence="7" type="ORF">BECKUNK1418G_GA0071005_11238</name>
    <name evidence="8" type="ORF">BECKUNK1418H_GA0071006_11874</name>
</gene>
<evidence type="ECO:0000256" key="5">
    <source>
        <dbReference type="ARBA" id="ARBA00047931"/>
    </source>
</evidence>
<dbReference type="EMBL" id="CAADGD010000187">
    <property type="protein sequence ID" value="VFK73321.1"/>
    <property type="molecule type" value="Genomic_DNA"/>
</dbReference>
<organism evidence="7">
    <name type="scientific">Candidatus Kentrum sp. UNK</name>
    <dbReference type="NCBI Taxonomy" id="2126344"/>
    <lineage>
        <taxon>Bacteria</taxon>
        <taxon>Pseudomonadati</taxon>
        <taxon>Pseudomonadota</taxon>
        <taxon>Gammaproteobacteria</taxon>
        <taxon>Candidatus Kentrum</taxon>
    </lineage>
</organism>
<comment type="catalytic activity">
    <reaction evidence="5">
        <text>O-acetyl-L-serine + hydrogen sulfide = L-cysteine + acetate</text>
        <dbReference type="Rhea" id="RHEA:14829"/>
        <dbReference type="ChEBI" id="CHEBI:29919"/>
        <dbReference type="ChEBI" id="CHEBI:30089"/>
        <dbReference type="ChEBI" id="CHEBI:35235"/>
        <dbReference type="ChEBI" id="CHEBI:58340"/>
        <dbReference type="EC" id="2.5.1.47"/>
    </reaction>
</comment>
<dbReference type="PANTHER" id="PTHR10314">
    <property type="entry name" value="CYSTATHIONINE BETA-SYNTHASE"/>
    <property type="match status" value="1"/>
</dbReference>
<accession>A0A451ALZ1</accession>
<dbReference type="InterPro" id="IPR036052">
    <property type="entry name" value="TrpB-like_PALP_sf"/>
</dbReference>
<dbReference type="Gene3D" id="3.40.50.1100">
    <property type="match status" value="2"/>
</dbReference>
<name>A0A451ALZ1_9GAMM</name>
<evidence type="ECO:0000256" key="1">
    <source>
        <dbReference type="ARBA" id="ARBA00001933"/>
    </source>
</evidence>
<dbReference type="InterPro" id="IPR050214">
    <property type="entry name" value="Cys_Synth/Cystath_Beta-Synth"/>
</dbReference>
<evidence type="ECO:0000259" key="6">
    <source>
        <dbReference type="Pfam" id="PF00291"/>
    </source>
</evidence>
<feature type="domain" description="Tryptophan synthase beta chain-like PALP" evidence="6">
    <location>
        <begin position="31"/>
        <end position="332"/>
    </location>
</feature>
<keyword evidence="4" id="KW-0663">Pyridoxal phosphate</keyword>
<protein>
    <recommendedName>
        <fullName evidence="3">cysteine synthase</fullName>
        <ecNumber evidence="3">2.5.1.47</ecNumber>
    </recommendedName>
</protein>
<evidence type="ECO:0000256" key="2">
    <source>
        <dbReference type="ARBA" id="ARBA00004962"/>
    </source>
</evidence>
<dbReference type="InterPro" id="IPR001926">
    <property type="entry name" value="TrpB-like_PALP"/>
</dbReference>
<sequence length="355" mass="39175">MGTVTRYLSPYKKICPILMSSLNISHPAYIDLIGNTPMIDLSEFLHAKNTSLYAKCEFMNPGFSLKDRIAHYILDRAERAGNLKPGDAIVCASSGNTGCSIAMQGNIRGYRVIIITSKECSLEKQNHIRTLGAELRVVSAAEDYRAYAKAFAKEQGHFDVDQYDNPDNPEAYYHTLGPEIWKDTQGRISHFVMTGSTYGCISGTAKFLKEQNKDIQVILVDPEGSNIHDYFYHVYRTGAQDDTFNLIEEPSLLEGVGKEKPTGCLQPAFIDEVIKVSDQVAIEMCHRMAAKAGLMVGGSSSLDVAGAIRVAEMVQTQKTAQTDTVIVTILCDSGIKYLSKIYNPDYLAGKGIRMN</sequence>
<evidence type="ECO:0000313" key="7">
    <source>
        <dbReference type="EMBL" id="VFK67038.1"/>
    </source>
</evidence>